<protein>
    <submittedName>
        <fullName evidence="2">Uncharacterized protein</fullName>
    </submittedName>
</protein>
<dbReference type="Proteomes" id="UP000230842">
    <property type="component" value="Unassembled WGS sequence"/>
</dbReference>
<proteinExistence type="predicted"/>
<accession>A0A0B2BL06</accession>
<feature type="transmembrane region" description="Helical" evidence="1">
    <location>
        <begin position="7"/>
        <end position="27"/>
    </location>
</feature>
<evidence type="ECO:0000313" key="2">
    <source>
        <dbReference type="EMBL" id="PJJ54035.1"/>
    </source>
</evidence>
<organism evidence="2 3">
    <name type="scientific">Mumia flava</name>
    <dbReference type="NCBI Taxonomy" id="1348852"/>
    <lineage>
        <taxon>Bacteria</taxon>
        <taxon>Bacillati</taxon>
        <taxon>Actinomycetota</taxon>
        <taxon>Actinomycetes</taxon>
        <taxon>Propionibacteriales</taxon>
        <taxon>Nocardioidaceae</taxon>
        <taxon>Mumia</taxon>
    </lineage>
</organism>
<keyword evidence="1" id="KW-0812">Transmembrane</keyword>
<sequence>MKGSTKILVAITAMIAIAVLGVGAYVIGSMVQTQRAEVAKQERAAAEQAAQQEERETCEAALRPYLRALQDIDARLDVGMTQADFGAAVGDASVARNRVDTTALSSWCSGVLADADQALTAYTTTNSEWNDCIWSSYCDTDDLDLQGPWSEASTQLTGAAASLRDGTPGTPG</sequence>
<dbReference type="AlphaFoldDB" id="A0A0B2BL06"/>
<dbReference type="OrthoDB" id="9975087at2"/>
<gene>
    <name evidence="2" type="ORF">CLV56_3538</name>
</gene>
<dbReference type="RefSeq" id="WP_039349108.1">
    <property type="nucleotide sequence ID" value="NZ_PGEZ01000002.1"/>
</dbReference>
<keyword evidence="1" id="KW-1133">Transmembrane helix</keyword>
<dbReference type="EMBL" id="PGEZ01000002">
    <property type="protein sequence ID" value="PJJ54035.1"/>
    <property type="molecule type" value="Genomic_DNA"/>
</dbReference>
<keyword evidence="1" id="KW-0472">Membrane</keyword>
<evidence type="ECO:0000256" key="1">
    <source>
        <dbReference type="SAM" id="Phobius"/>
    </source>
</evidence>
<keyword evidence="3" id="KW-1185">Reference proteome</keyword>
<evidence type="ECO:0000313" key="3">
    <source>
        <dbReference type="Proteomes" id="UP000230842"/>
    </source>
</evidence>
<comment type="caution">
    <text evidence="2">The sequence shown here is derived from an EMBL/GenBank/DDBJ whole genome shotgun (WGS) entry which is preliminary data.</text>
</comment>
<name>A0A0B2BL06_9ACTN</name>
<reference evidence="2 3" key="1">
    <citation type="submission" date="2017-11" db="EMBL/GenBank/DDBJ databases">
        <title>Genomic Encyclopedia of Archaeal and Bacterial Type Strains, Phase II (KMG-II): From Individual Species to Whole Genera.</title>
        <authorList>
            <person name="Goeker M."/>
        </authorList>
    </citation>
    <scope>NUCLEOTIDE SEQUENCE [LARGE SCALE GENOMIC DNA]</scope>
    <source>
        <strain evidence="2 3">DSM 27763</strain>
    </source>
</reference>